<reference evidence="1 2" key="1">
    <citation type="submission" date="2020-08" db="EMBL/GenBank/DDBJ databases">
        <title>Genomic Encyclopedia of Type Strains, Phase IV (KMG-IV): sequencing the most valuable type-strain genomes for metagenomic binning, comparative biology and taxonomic classification.</title>
        <authorList>
            <person name="Goeker M."/>
        </authorList>
    </citation>
    <scope>NUCLEOTIDE SEQUENCE [LARGE SCALE GENOMIC DNA]</scope>
    <source>
        <strain evidence="1 2">DSM 21255</strain>
    </source>
</reference>
<dbReference type="OrthoDB" id="7503064at2"/>
<organism evidence="1 2">
    <name type="scientific">Negativicoccus succinicivorans</name>
    <dbReference type="NCBI Taxonomy" id="620903"/>
    <lineage>
        <taxon>Bacteria</taxon>
        <taxon>Bacillati</taxon>
        <taxon>Bacillota</taxon>
        <taxon>Negativicutes</taxon>
        <taxon>Veillonellales</taxon>
        <taxon>Veillonellaceae</taxon>
        <taxon>Negativicoccus</taxon>
    </lineage>
</organism>
<name>A0A841QXK9_9FIRM</name>
<evidence type="ECO:0000313" key="1">
    <source>
        <dbReference type="EMBL" id="MBB6477324.1"/>
    </source>
</evidence>
<gene>
    <name evidence="1" type="ORF">HNR45_000346</name>
</gene>
<accession>A0A841QXK9</accession>
<dbReference type="InterPro" id="IPR048067">
    <property type="entry name" value="BREX_3_BrxF"/>
</dbReference>
<comment type="caution">
    <text evidence="1">The sequence shown here is derived from an EMBL/GenBank/DDBJ whole genome shotgun (WGS) entry which is preliminary data.</text>
</comment>
<sequence>MVTVADVKARVQEVQELPEKLLFVVGGAGSGKSKLLREVERAEDYTYVEAKELLMEKLFEMENEERKVEAKESFVKAFKALAADIVILDGVEILFAPIFKLEPLEIIKKLSQDHTIIVGWRGSFDGKTLKLEHNSKENYFSTDIDDPKQVITLD</sequence>
<dbReference type="GeneID" id="93485636"/>
<dbReference type="RefSeq" id="WP_024048643.1">
    <property type="nucleotide sequence ID" value="NZ_CABWNB010000001.1"/>
</dbReference>
<dbReference type="Gene3D" id="3.40.50.300">
    <property type="entry name" value="P-loop containing nucleotide triphosphate hydrolases"/>
    <property type="match status" value="1"/>
</dbReference>
<keyword evidence="2" id="KW-1185">Reference proteome</keyword>
<dbReference type="EMBL" id="JACHHI010000001">
    <property type="protein sequence ID" value="MBB6477324.1"/>
    <property type="molecule type" value="Genomic_DNA"/>
</dbReference>
<evidence type="ECO:0000313" key="2">
    <source>
        <dbReference type="Proteomes" id="UP000591941"/>
    </source>
</evidence>
<dbReference type="NCBIfam" id="NF033453">
    <property type="entry name" value="BREX_3_BrxF"/>
    <property type="match status" value="1"/>
</dbReference>
<protein>
    <submittedName>
        <fullName evidence="1">ABC-type transporter Mla maintaining outer membrane lipid asymmetry ATPase subunit MlaF</fullName>
    </submittedName>
</protein>
<dbReference type="SUPFAM" id="SSF52540">
    <property type="entry name" value="P-loop containing nucleoside triphosphate hydrolases"/>
    <property type="match status" value="1"/>
</dbReference>
<proteinExistence type="predicted"/>
<dbReference type="InterPro" id="IPR027417">
    <property type="entry name" value="P-loop_NTPase"/>
</dbReference>
<dbReference type="AlphaFoldDB" id="A0A841QXK9"/>
<dbReference type="Proteomes" id="UP000591941">
    <property type="component" value="Unassembled WGS sequence"/>
</dbReference>